<protein>
    <submittedName>
        <fullName evidence="1">Uncharacterized protein</fullName>
    </submittedName>
</protein>
<gene>
    <name evidence="1" type="ORF">GCM10009001_03560</name>
</gene>
<organism evidence="1 2">
    <name type="scientific">Virgibacillus siamensis</name>
    <dbReference type="NCBI Taxonomy" id="480071"/>
    <lineage>
        <taxon>Bacteria</taxon>
        <taxon>Bacillati</taxon>
        <taxon>Bacillota</taxon>
        <taxon>Bacilli</taxon>
        <taxon>Bacillales</taxon>
        <taxon>Bacillaceae</taxon>
        <taxon>Virgibacillus</taxon>
    </lineage>
</organism>
<sequence>MASLFYEKLFSGNPNSTNQFIYILHRILYNQLGINPINLLGVIK</sequence>
<evidence type="ECO:0000313" key="1">
    <source>
        <dbReference type="EMBL" id="GAA0590843.1"/>
    </source>
</evidence>
<name>A0ABN1FHF3_9BACI</name>
<reference evidence="1 2" key="1">
    <citation type="journal article" date="2019" name="Int. J. Syst. Evol. Microbiol.">
        <title>The Global Catalogue of Microorganisms (GCM) 10K type strain sequencing project: providing services to taxonomists for standard genome sequencing and annotation.</title>
        <authorList>
            <consortium name="The Broad Institute Genomics Platform"/>
            <consortium name="The Broad Institute Genome Sequencing Center for Infectious Disease"/>
            <person name="Wu L."/>
            <person name="Ma J."/>
        </authorList>
    </citation>
    <scope>NUCLEOTIDE SEQUENCE [LARGE SCALE GENOMIC DNA]</scope>
    <source>
        <strain evidence="1 2">JCM 15395</strain>
    </source>
</reference>
<accession>A0ABN1FHF3</accession>
<dbReference type="EMBL" id="BAAADS010000001">
    <property type="protein sequence ID" value="GAA0590843.1"/>
    <property type="molecule type" value="Genomic_DNA"/>
</dbReference>
<dbReference type="Proteomes" id="UP001500866">
    <property type="component" value="Unassembled WGS sequence"/>
</dbReference>
<keyword evidence="2" id="KW-1185">Reference proteome</keyword>
<proteinExistence type="predicted"/>
<evidence type="ECO:0000313" key="2">
    <source>
        <dbReference type="Proteomes" id="UP001500866"/>
    </source>
</evidence>
<comment type="caution">
    <text evidence="1">The sequence shown here is derived from an EMBL/GenBank/DDBJ whole genome shotgun (WGS) entry which is preliminary data.</text>
</comment>